<dbReference type="AlphaFoldDB" id="A0A9Q1HI01"/>
<dbReference type="EMBL" id="JAIZAY010000003">
    <property type="protein sequence ID" value="KAJ8045553.1"/>
    <property type="molecule type" value="Genomic_DNA"/>
</dbReference>
<organism evidence="1 2">
    <name type="scientific">Holothuria leucospilota</name>
    <name type="common">Black long sea cucumber</name>
    <name type="synonym">Mertensiothuria leucospilota</name>
    <dbReference type="NCBI Taxonomy" id="206669"/>
    <lineage>
        <taxon>Eukaryota</taxon>
        <taxon>Metazoa</taxon>
        <taxon>Echinodermata</taxon>
        <taxon>Eleutherozoa</taxon>
        <taxon>Echinozoa</taxon>
        <taxon>Holothuroidea</taxon>
        <taxon>Aspidochirotacea</taxon>
        <taxon>Aspidochirotida</taxon>
        <taxon>Holothuriidae</taxon>
        <taxon>Holothuria</taxon>
    </lineage>
</organism>
<name>A0A9Q1HI01_HOLLE</name>
<accession>A0A9Q1HI01</accession>
<keyword evidence="2" id="KW-1185">Reference proteome</keyword>
<protein>
    <submittedName>
        <fullName evidence="1">Uncharacterized protein</fullName>
    </submittedName>
</protein>
<evidence type="ECO:0000313" key="1">
    <source>
        <dbReference type="EMBL" id="KAJ8045553.1"/>
    </source>
</evidence>
<reference evidence="1" key="1">
    <citation type="submission" date="2021-10" db="EMBL/GenBank/DDBJ databases">
        <title>Tropical sea cucumber genome reveals ecological adaptation and Cuvierian tubules defense mechanism.</title>
        <authorList>
            <person name="Chen T."/>
        </authorList>
    </citation>
    <scope>NUCLEOTIDE SEQUENCE</scope>
    <source>
        <strain evidence="1">Nanhai2018</strain>
        <tissue evidence="1">Muscle</tissue>
    </source>
</reference>
<sequence length="89" mass="10626">MNALPNFRKVYDLDTNNPDLSLTFYLDIKVLLYFQNRNTGHDRQSRCPKYASLFFIRPYQRQRRTPQYTSNLNLSVHHLCLLSSLRCTL</sequence>
<dbReference type="Proteomes" id="UP001152320">
    <property type="component" value="Chromosome 3"/>
</dbReference>
<evidence type="ECO:0000313" key="2">
    <source>
        <dbReference type="Proteomes" id="UP001152320"/>
    </source>
</evidence>
<proteinExistence type="predicted"/>
<gene>
    <name evidence="1" type="ORF">HOLleu_08586</name>
</gene>
<comment type="caution">
    <text evidence="1">The sequence shown here is derived from an EMBL/GenBank/DDBJ whole genome shotgun (WGS) entry which is preliminary data.</text>
</comment>